<evidence type="ECO:0000256" key="8">
    <source>
        <dbReference type="RuleBase" id="RU000434"/>
    </source>
</evidence>
<dbReference type="InterPro" id="IPR007645">
    <property type="entry name" value="RNA_pol_Rpb2_3"/>
</dbReference>
<dbReference type="InterPro" id="IPR004042">
    <property type="entry name" value="Intein_endonuc_central"/>
</dbReference>
<dbReference type="SMART" id="SM00306">
    <property type="entry name" value="HintN"/>
    <property type="match status" value="2"/>
</dbReference>
<evidence type="ECO:0000313" key="10">
    <source>
        <dbReference type="EMBL" id="MBI4210545.1"/>
    </source>
</evidence>
<dbReference type="InterPro" id="IPR027434">
    <property type="entry name" value="Homing_endonucl"/>
</dbReference>
<accession>A0A8T3YKI6</accession>
<feature type="domain" description="DOD-type homing endonuclease" evidence="9">
    <location>
        <begin position="604"/>
        <end position="768"/>
    </location>
</feature>
<keyword evidence="2 10" id="KW-0240">DNA-directed RNA polymerase</keyword>
<feature type="domain" description="DOD-type homing endonuclease" evidence="9">
    <location>
        <begin position="1109"/>
        <end position="1278"/>
    </location>
</feature>
<dbReference type="InterPro" id="IPR003587">
    <property type="entry name" value="Hint_dom_N"/>
</dbReference>
<dbReference type="NCBIfam" id="NF007175">
    <property type="entry name" value="PRK09606.1"/>
    <property type="match status" value="1"/>
</dbReference>
<dbReference type="NCBIfam" id="TIGR01445">
    <property type="entry name" value="intein_Nterm"/>
    <property type="match status" value="2"/>
</dbReference>
<dbReference type="SMART" id="SM00305">
    <property type="entry name" value="HintC"/>
    <property type="match status" value="2"/>
</dbReference>
<evidence type="ECO:0000256" key="5">
    <source>
        <dbReference type="ARBA" id="ARBA00022813"/>
    </source>
</evidence>
<dbReference type="Gene3D" id="2.170.16.10">
    <property type="entry name" value="Hedgehog/Intein (Hint) domain"/>
    <property type="match status" value="3"/>
</dbReference>
<keyword evidence="6" id="KW-0651">Protein splicing</keyword>
<dbReference type="PROSITE" id="PS50818">
    <property type="entry name" value="INTEIN_C_TER"/>
    <property type="match status" value="2"/>
</dbReference>
<organism evidence="10 11">
    <name type="scientific">Candidatus Iainarchaeum sp</name>
    <dbReference type="NCBI Taxonomy" id="3101447"/>
    <lineage>
        <taxon>Archaea</taxon>
        <taxon>Candidatus Iainarchaeota</taxon>
        <taxon>Candidatus Iainarchaeia</taxon>
        <taxon>Candidatus Iainarchaeales</taxon>
        <taxon>Candidatus Iainarchaeaceae</taxon>
        <taxon>Candidatus Iainarchaeum</taxon>
    </lineage>
</organism>
<keyword evidence="5" id="KW-0068">Autocatalytic cleavage</keyword>
<comment type="caution">
    <text evidence="10">The sequence shown here is derived from an EMBL/GenBank/DDBJ whole genome shotgun (WGS) entry which is preliminary data.</text>
</comment>
<dbReference type="Pfam" id="PF04561">
    <property type="entry name" value="RNA_pol_Rpb2_2"/>
    <property type="match status" value="1"/>
</dbReference>
<dbReference type="GO" id="GO:0006351">
    <property type="term" value="P:DNA-templated transcription"/>
    <property type="evidence" value="ECO:0007669"/>
    <property type="project" value="InterPro"/>
</dbReference>
<evidence type="ECO:0000256" key="4">
    <source>
        <dbReference type="ARBA" id="ARBA00022695"/>
    </source>
</evidence>
<dbReference type="Pfam" id="PF14890">
    <property type="entry name" value="Intein_splicing"/>
    <property type="match status" value="2"/>
</dbReference>
<reference evidence="10" key="1">
    <citation type="submission" date="2020-07" db="EMBL/GenBank/DDBJ databases">
        <title>Huge and variable diversity of episymbiotic CPR bacteria and DPANN archaea in groundwater ecosystems.</title>
        <authorList>
            <person name="He C.Y."/>
            <person name="Keren R."/>
            <person name="Whittaker M."/>
            <person name="Farag I.F."/>
            <person name="Doudna J."/>
            <person name="Cate J.H.D."/>
            <person name="Banfield J.F."/>
        </authorList>
    </citation>
    <scope>NUCLEOTIDE SEQUENCE</scope>
    <source>
        <strain evidence="10">NC_groundwater_1296_Ag_S-0.2um_52_80</strain>
    </source>
</reference>
<dbReference type="NCBIfam" id="TIGR01443">
    <property type="entry name" value="intein_Cterm"/>
    <property type="match status" value="2"/>
</dbReference>
<evidence type="ECO:0000256" key="2">
    <source>
        <dbReference type="ARBA" id="ARBA00022478"/>
    </source>
</evidence>
<dbReference type="InterPro" id="IPR006142">
    <property type="entry name" value="INTEIN"/>
</dbReference>
<evidence type="ECO:0000256" key="6">
    <source>
        <dbReference type="ARBA" id="ARBA00023000"/>
    </source>
</evidence>
<dbReference type="InterPro" id="IPR007642">
    <property type="entry name" value="RNA_pol_Rpb2_2"/>
</dbReference>
<dbReference type="GO" id="GO:0003677">
    <property type="term" value="F:DNA binding"/>
    <property type="evidence" value="ECO:0007669"/>
    <property type="project" value="InterPro"/>
</dbReference>
<keyword evidence="3" id="KW-0808">Transferase</keyword>
<evidence type="ECO:0000256" key="7">
    <source>
        <dbReference type="ARBA" id="ARBA00023163"/>
    </source>
</evidence>
<dbReference type="Gene3D" id="3.10.28.10">
    <property type="entry name" value="Homing endonucleases"/>
    <property type="match status" value="2"/>
</dbReference>
<dbReference type="PRINTS" id="PR00379">
    <property type="entry name" value="INTEIN"/>
</dbReference>
<dbReference type="InterPro" id="IPR015712">
    <property type="entry name" value="DNA-dir_RNA_pol_su2"/>
</dbReference>
<dbReference type="EMBL" id="JACQPB010000035">
    <property type="protein sequence ID" value="MBI4210545.1"/>
    <property type="molecule type" value="Genomic_DNA"/>
</dbReference>
<dbReference type="SUPFAM" id="SSF51294">
    <property type="entry name" value="Hedgehog/intein (Hint) domain"/>
    <property type="match status" value="2"/>
</dbReference>
<dbReference type="GO" id="GO:0003899">
    <property type="term" value="F:DNA-directed RNA polymerase activity"/>
    <property type="evidence" value="ECO:0007669"/>
    <property type="project" value="UniProtKB-EC"/>
</dbReference>
<dbReference type="PANTHER" id="PTHR20856">
    <property type="entry name" value="DNA-DIRECTED RNA POLYMERASE I SUBUNIT 2"/>
    <property type="match status" value="1"/>
</dbReference>
<gene>
    <name evidence="10" type="ORF">HY544_03505</name>
</gene>
<dbReference type="EC" id="2.7.7.6" evidence="1"/>
<evidence type="ECO:0000259" key="9">
    <source>
        <dbReference type="PROSITE" id="PS50819"/>
    </source>
</evidence>
<comment type="similarity">
    <text evidence="8">Belongs to the RNA polymerase beta chain family.</text>
</comment>
<dbReference type="PROSITE" id="PS50817">
    <property type="entry name" value="INTEIN_N_TER"/>
    <property type="match status" value="2"/>
</dbReference>
<dbReference type="InterPro" id="IPR007644">
    <property type="entry name" value="RNA_pol_bsu_protrusion"/>
</dbReference>
<proteinExistence type="inferred from homology"/>
<dbReference type="GO" id="GO:0000428">
    <property type="term" value="C:DNA-directed RNA polymerase complex"/>
    <property type="evidence" value="ECO:0007669"/>
    <property type="project" value="UniProtKB-KW"/>
</dbReference>
<dbReference type="GO" id="GO:0032549">
    <property type="term" value="F:ribonucleoside binding"/>
    <property type="evidence" value="ECO:0007669"/>
    <property type="project" value="InterPro"/>
</dbReference>
<dbReference type="InterPro" id="IPR003586">
    <property type="entry name" value="Hint_dom_C"/>
</dbReference>
<evidence type="ECO:0000313" key="11">
    <source>
        <dbReference type="Proteomes" id="UP000732298"/>
    </source>
</evidence>
<keyword evidence="4" id="KW-0548">Nucleotidyltransferase</keyword>
<sequence length="1490" mass="168858">MTASTHIDGWTVVNSYFRDRTLAKMEIDSFNQFIEKKLPEIIHENNEVTPKIEEVRVEFDKINVLKPRIVEADGSPRNRFTPAEARLRNRTYSSPIYLTMKLLRRDVEQDRKETYIGELPVMLKSNLCWLNGKTSEELVEMGEDAMDFGGYFIINGSEKALMTQEVLASDRVIVSEQTDKIVAEVISTRGAFKGRVRIIRNPDGILNVTFPASPRKLKLFVLLKALGLKTTQTIQEAFIDEREIQNDVLINNENLLVKSEKEALDKIGKFVAPGQVEEYRLRRAQEVIDAFLLPHIGQDQKNRLAKAYYLVMMATKAVERAYNLREQDDKDHYSNKRLELSGKLMEHLFRYSFKYFIKDLKFQIDRTVTRRRKLNISTIVRPGAVSERIRFAMSTGNWIGRATGVSKFMDRVNYLSPLTDLRKVKSPLDKNRELYEARDVHGTHWGRLCVDKDTSVLMGDGVTQEPIKNLTNSWKENVVMTVDKITKQFVPSTLKAYQMFNPPMETIKIETEAGRSLIATVDHPILNEKNQWVEGGKLTVGDKVVIYPTIENMENEMVEKTIVDEAAVKRFYPHNAVKIIKKLKAKGLFPLTTKHKDLPVIARLFGFMLTDGYLGKSCTEFYLGDTRDMETIRADIRSLGIEPGVEELMDGEIEINNRKTHRKVYALLHRAELRPLVLLLGMPCGRKTDIGFTLPTWIKESSLLVKREFLGGLLGGDGPKPRIVVRKGRKNSSKVHLDGFVFHKKSDLRAHGEKYAEELKELFSLFGVSVKPIKINDAYTRKDGVKTIRFLMKFANSRKTIANLTKKIGYRYCIQKGAPSAIISEYLRIRDVSIKNRKELKSKIIKLSANRTPKQISVMLGVKRKFVQTVLERKDKFKETVGSRTLIPPVHEWLGKQVFSASGLVTEKIVSIEKVDCKDVRDFTTREDTHSFIANGFVTHNCAIETPDGPQCVAPQTEMILSSGEKVTIAQYEAMWREQKVASLDWESKVEAEANTARFLRMEPQKKVVELTTKETGRKITATIDHPFYSERCGKTELANLKAGDRVAVMPTNPIEFEKPEGTEILSAQDIATACPPKTDVKMTIDALTKMGLVPLKDNDQRLLALTRLLGHAFGDGSLTISMKKHKSACAIVFSGTEPDLEEIRKDLAAIGFGASKQSVYRKESVLSNGRKISGFSRRMDCYSKPLWVLLHALGAPAGDKAARETHVPQWLNKQRKIVVKEFLAAYFGSEMTTPKADKRDGKTFLQPVFSLNKVADLTENGIAFVEEIKGLLSKFGVEMASTKIVYGTTRKNGTETRKIKAKLKGNLENLLKLYGTISFNYCAKRKSLARIAYSYLQHREFMIRNRARMMEQVISLYNSGASTAKIAGKFAGELRNHDVANWVKAHRKGMPVSARVSEKDFPEFNDWIREHAISENGMVWETIGSTNEAIATEVMDITTLEGYHNFFANGFLTGNCGLVKNLAMLAQVTTESEEEPIEKLLRDMGVKLK</sequence>
<dbReference type="Pfam" id="PF04565">
    <property type="entry name" value="RNA_pol_Rpb2_3"/>
    <property type="match status" value="1"/>
</dbReference>
<evidence type="ECO:0000256" key="3">
    <source>
        <dbReference type="ARBA" id="ARBA00022679"/>
    </source>
</evidence>
<dbReference type="SUPFAM" id="SSF64484">
    <property type="entry name" value="beta and beta-prime subunits of DNA dependent RNA-polymerase"/>
    <property type="match status" value="1"/>
</dbReference>
<dbReference type="PROSITE" id="PS50819">
    <property type="entry name" value="INTEIN_ENDONUCLEASE"/>
    <property type="match status" value="2"/>
</dbReference>
<dbReference type="GO" id="GO:0004519">
    <property type="term" value="F:endonuclease activity"/>
    <property type="evidence" value="ECO:0007669"/>
    <property type="project" value="InterPro"/>
</dbReference>
<dbReference type="InterPro" id="IPR006141">
    <property type="entry name" value="Intein_N"/>
</dbReference>
<dbReference type="CDD" id="cd00081">
    <property type="entry name" value="Hint"/>
    <property type="match status" value="2"/>
</dbReference>
<protein>
    <recommendedName>
        <fullName evidence="1">DNA-directed RNA polymerase</fullName>
        <ecNumber evidence="1">2.7.7.6</ecNumber>
    </recommendedName>
</protein>
<dbReference type="Pfam" id="PF04563">
    <property type="entry name" value="RNA_pol_Rpb2_1"/>
    <property type="match status" value="1"/>
</dbReference>
<dbReference type="InterPro" id="IPR030934">
    <property type="entry name" value="Intein_C"/>
</dbReference>
<evidence type="ECO:0000256" key="1">
    <source>
        <dbReference type="ARBA" id="ARBA00012418"/>
    </source>
</evidence>
<dbReference type="GO" id="GO:0016539">
    <property type="term" value="P:intein-mediated protein splicing"/>
    <property type="evidence" value="ECO:0007669"/>
    <property type="project" value="InterPro"/>
</dbReference>
<name>A0A8T3YKI6_9ARCH</name>
<dbReference type="Proteomes" id="UP000732298">
    <property type="component" value="Unassembled WGS sequence"/>
</dbReference>
<dbReference type="InterPro" id="IPR036844">
    <property type="entry name" value="Hint_dom_sf"/>
</dbReference>
<keyword evidence="7" id="KW-0804">Transcription</keyword>
<dbReference type="Gene3D" id="3.90.1100.10">
    <property type="match status" value="2"/>
</dbReference>